<dbReference type="PANTHER" id="PTHR40064">
    <property type="entry name" value="MEMBRANE PROTEIN-RELATED"/>
    <property type="match status" value="1"/>
</dbReference>
<keyword evidence="3 6" id="KW-0812">Transmembrane</keyword>
<dbReference type="InterPro" id="IPR052984">
    <property type="entry name" value="UPF0421"/>
</dbReference>
<evidence type="ECO:0000256" key="4">
    <source>
        <dbReference type="ARBA" id="ARBA00022989"/>
    </source>
</evidence>
<dbReference type="Proteomes" id="UP001185012">
    <property type="component" value="Unassembled WGS sequence"/>
</dbReference>
<keyword evidence="9" id="KW-1185">Reference proteome</keyword>
<dbReference type="Pfam" id="PF06081">
    <property type="entry name" value="ArAE_1"/>
    <property type="match status" value="1"/>
</dbReference>
<dbReference type="Gene3D" id="1.20.120.940">
    <property type="entry name" value="Putative aromatic acid exporter, C-terminal domain"/>
    <property type="match status" value="1"/>
</dbReference>
<evidence type="ECO:0000256" key="5">
    <source>
        <dbReference type="ARBA" id="ARBA00023136"/>
    </source>
</evidence>
<protein>
    <submittedName>
        <fullName evidence="8">Uncharacterized membrane protein YgaE (UPF0421/DUF939 family)</fullName>
    </submittedName>
</protein>
<proteinExistence type="predicted"/>
<dbReference type="InterPro" id="IPR021062">
    <property type="entry name" value="ArAE_1_C"/>
</dbReference>
<dbReference type="PANTHER" id="PTHR40064:SF1">
    <property type="entry name" value="MEMBRANE PROTEIN"/>
    <property type="match status" value="1"/>
</dbReference>
<organism evidence="8 9">
    <name type="scientific">Desmospora profundinema</name>
    <dbReference type="NCBI Taxonomy" id="1571184"/>
    <lineage>
        <taxon>Bacteria</taxon>
        <taxon>Bacillati</taxon>
        <taxon>Bacillota</taxon>
        <taxon>Bacilli</taxon>
        <taxon>Bacillales</taxon>
        <taxon>Thermoactinomycetaceae</taxon>
        <taxon>Desmospora</taxon>
    </lineage>
</organism>
<sequence>MEGYTLERKRKLRLKIGYRTIKTALGTGLSVWLAREWGLDHYTMAGVITMLCIQPTIKRSVTAAFSRLLSGFLALLASGLVFTLAGYNIPAVILFFLLFIPLAARLNIQEGLVISAVVIFHIFLYKEWNASIFLNEMALILIGVVMALVLNLHMPHLEQRMERMRKQIDQAFDESLLRVAESIRAGESRWPDQELERLKTLMQQAEELGRSDVENHLFRGKGSFQRYLDVRKQQFYGLERMDPLLHSLRGQDPHGDPIAGLLEAWVEGKAVARDERELHSMEELARLYESFRADELPATREEFETRSALYQLLREWSHYIRWEQRLTGRPQS</sequence>
<comment type="caution">
    <text evidence="8">The sequence shown here is derived from an EMBL/GenBank/DDBJ whole genome shotgun (WGS) entry which is preliminary data.</text>
</comment>
<keyword evidence="5 6" id="KW-0472">Membrane</keyword>
<evidence type="ECO:0000256" key="1">
    <source>
        <dbReference type="ARBA" id="ARBA00004651"/>
    </source>
</evidence>
<evidence type="ECO:0000313" key="9">
    <source>
        <dbReference type="Proteomes" id="UP001185012"/>
    </source>
</evidence>
<evidence type="ECO:0000256" key="3">
    <source>
        <dbReference type="ARBA" id="ARBA00022692"/>
    </source>
</evidence>
<accession>A0ABU1IQD8</accession>
<dbReference type="RefSeq" id="WP_309867684.1">
    <property type="nucleotide sequence ID" value="NZ_JAVDQG010000007.1"/>
</dbReference>
<dbReference type="InterPro" id="IPR038323">
    <property type="entry name" value="ArAE_1_C_sf"/>
</dbReference>
<evidence type="ECO:0000313" key="8">
    <source>
        <dbReference type="EMBL" id="MDR6227000.1"/>
    </source>
</evidence>
<evidence type="ECO:0000256" key="2">
    <source>
        <dbReference type="ARBA" id="ARBA00022475"/>
    </source>
</evidence>
<comment type="subcellular location">
    <subcellularLocation>
        <location evidence="1">Cell membrane</location>
        <topology evidence="1">Multi-pass membrane protein</topology>
    </subcellularLocation>
</comment>
<evidence type="ECO:0000259" key="7">
    <source>
        <dbReference type="Pfam" id="PF11728"/>
    </source>
</evidence>
<name>A0ABU1IQD8_9BACL</name>
<dbReference type="Pfam" id="PF11728">
    <property type="entry name" value="ArAE_1_C"/>
    <property type="match status" value="1"/>
</dbReference>
<reference evidence="8 9" key="1">
    <citation type="submission" date="2023-07" db="EMBL/GenBank/DDBJ databases">
        <title>Genomic Encyclopedia of Type Strains, Phase IV (KMG-IV): sequencing the most valuable type-strain genomes for metagenomic binning, comparative biology and taxonomic classification.</title>
        <authorList>
            <person name="Goeker M."/>
        </authorList>
    </citation>
    <scope>NUCLEOTIDE SEQUENCE [LARGE SCALE GENOMIC DNA]</scope>
    <source>
        <strain evidence="8 9">DSM 45903</strain>
    </source>
</reference>
<keyword evidence="4 6" id="KW-1133">Transmembrane helix</keyword>
<gene>
    <name evidence="8" type="ORF">JOE21_003012</name>
</gene>
<feature type="transmembrane region" description="Helical" evidence="6">
    <location>
        <begin position="137"/>
        <end position="157"/>
    </location>
</feature>
<feature type="transmembrane region" description="Helical" evidence="6">
    <location>
        <begin position="106"/>
        <end position="125"/>
    </location>
</feature>
<evidence type="ECO:0000256" key="6">
    <source>
        <dbReference type="SAM" id="Phobius"/>
    </source>
</evidence>
<feature type="transmembrane region" description="Helical" evidence="6">
    <location>
        <begin position="72"/>
        <end position="99"/>
    </location>
</feature>
<feature type="domain" description="Putative aromatic acid exporter C-terminal" evidence="7">
    <location>
        <begin position="158"/>
        <end position="321"/>
    </location>
</feature>
<dbReference type="EMBL" id="JAVDQG010000007">
    <property type="protein sequence ID" value="MDR6227000.1"/>
    <property type="molecule type" value="Genomic_DNA"/>
</dbReference>
<dbReference type="InterPro" id="IPR010343">
    <property type="entry name" value="ArAE_1"/>
</dbReference>
<keyword evidence="2" id="KW-1003">Cell membrane</keyword>